<gene>
    <name evidence="1" type="ORF">DI628_04410</name>
</gene>
<protein>
    <recommendedName>
        <fullName evidence="3">PPM-type phosphatase domain-containing protein</fullName>
    </recommendedName>
</protein>
<name>A0A6N4RF23_BLAVI</name>
<sequence>MPFQPAKPTFTSLNTFCLGKTGEGFGDDRVLSLPGRFDAIFDGVTGPNGSASADLNVHVLRHFPADGTHRQLADAFAEAHRARFGSHTPGQRMAASTGAVLSHHHSQVFLWGDAIAVLVYRDHHVVHVDEASFRWSEPLHFIRALYNRLYLKEHNLSEEVLLTQDFGREMLAPFGNVQHQLANIEGGYSVICAKPVPDSLLKSVEVTPDVEKVFLLSDGYPAKNFGFDDFRSIGTLNEALEQQIMLDPYCLGPDYLEPESFPGNPGPKGLRKTGDRLNFSYDDCAINEILVL</sequence>
<evidence type="ECO:0000313" key="1">
    <source>
        <dbReference type="EMBL" id="TKW61869.1"/>
    </source>
</evidence>
<dbReference type="AlphaFoldDB" id="A0A6N4RF23"/>
<evidence type="ECO:0000313" key="2">
    <source>
        <dbReference type="Proteomes" id="UP000320948"/>
    </source>
</evidence>
<dbReference type="EMBL" id="VAFM01000001">
    <property type="protein sequence ID" value="TKW61869.1"/>
    <property type="molecule type" value="Genomic_DNA"/>
</dbReference>
<reference evidence="1 2" key="1">
    <citation type="journal article" date="2017" name="Nat. Commun.">
        <title>In situ click chemistry generation of cyclooxygenase-2 inhibitors.</title>
        <authorList>
            <person name="Bhardwaj A."/>
            <person name="Kaur J."/>
            <person name="Wuest M."/>
            <person name="Wuest F."/>
        </authorList>
    </citation>
    <scope>NUCLEOTIDE SEQUENCE [LARGE SCALE GENOMIC DNA]</scope>
    <source>
        <strain evidence="1">S2_018_000_R2_106</strain>
    </source>
</reference>
<proteinExistence type="predicted"/>
<accession>A0A6N4RF23</accession>
<evidence type="ECO:0008006" key="3">
    <source>
        <dbReference type="Google" id="ProtNLM"/>
    </source>
</evidence>
<dbReference type="Proteomes" id="UP000320948">
    <property type="component" value="Unassembled WGS sequence"/>
</dbReference>
<organism evidence="1 2">
    <name type="scientific">Blastochloris viridis</name>
    <name type="common">Rhodopseudomonas viridis</name>
    <dbReference type="NCBI Taxonomy" id="1079"/>
    <lineage>
        <taxon>Bacteria</taxon>
        <taxon>Pseudomonadati</taxon>
        <taxon>Pseudomonadota</taxon>
        <taxon>Alphaproteobacteria</taxon>
        <taxon>Hyphomicrobiales</taxon>
        <taxon>Blastochloridaceae</taxon>
        <taxon>Blastochloris</taxon>
    </lineage>
</organism>
<comment type="caution">
    <text evidence="1">The sequence shown here is derived from an EMBL/GenBank/DDBJ whole genome shotgun (WGS) entry which is preliminary data.</text>
</comment>